<proteinExistence type="predicted"/>
<evidence type="ECO:0000256" key="8">
    <source>
        <dbReference type="ARBA" id="ARBA00022777"/>
    </source>
</evidence>
<feature type="transmembrane region" description="Helical" evidence="12">
    <location>
        <begin position="59"/>
        <end position="80"/>
    </location>
</feature>
<keyword evidence="7 12" id="KW-0812">Transmembrane</keyword>
<dbReference type="Pfam" id="PF00367">
    <property type="entry name" value="PTS_EIIB"/>
    <property type="match status" value="1"/>
</dbReference>
<dbReference type="RefSeq" id="WP_086323150.1">
    <property type="nucleotide sequence ID" value="NZ_NGKW01000002.1"/>
</dbReference>
<evidence type="ECO:0000256" key="9">
    <source>
        <dbReference type="ARBA" id="ARBA00022989"/>
    </source>
</evidence>
<dbReference type="GO" id="GO:0090563">
    <property type="term" value="F:protein-phosphocysteine-sugar phosphotransferase activity"/>
    <property type="evidence" value="ECO:0007669"/>
    <property type="project" value="TreeGrafter"/>
</dbReference>
<protein>
    <recommendedName>
        <fullName evidence="17">PTS alpha-glucoside transporter subunit IIBC</fullName>
    </recommendedName>
</protein>
<evidence type="ECO:0000256" key="2">
    <source>
        <dbReference type="ARBA" id="ARBA00022448"/>
    </source>
</evidence>
<keyword evidence="4" id="KW-0762">Sugar transport</keyword>
<keyword evidence="9 12" id="KW-1133">Transmembrane helix</keyword>
<keyword evidence="8" id="KW-0418">Kinase</keyword>
<evidence type="ECO:0000256" key="4">
    <source>
        <dbReference type="ARBA" id="ARBA00022597"/>
    </source>
</evidence>
<keyword evidence="2" id="KW-0813">Transport</keyword>
<feature type="active site" description="Phosphocysteine intermediate; for EIIB activity" evidence="11">
    <location>
        <position position="471"/>
    </location>
</feature>
<dbReference type="NCBIfam" id="TIGR00826">
    <property type="entry name" value="EIIB_glc"/>
    <property type="match status" value="1"/>
</dbReference>
<dbReference type="PROSITE" id="PS51098">
    <property type="entry name" value="PTS_EIIB_TYPE_1"/>
    <property type="match status" value="1"/>
</dbReference>
<evidence type="ECO:0000259" key="14">
    <source>
        <dbReference type="PROSITE" id="PS51103"/>
    </source>
</evidence>
<dbReference type="GO" id="GO:0008982">
    <property type="term" value="F:protein-N(PI)-phosphohistidine-sugar phosphotransferase activity"/>
    <property type="evidence" value="ECO:0007669"/>
    <property type="project" value="InterPro"/>
</dbReference>
<dbReference type="Proteomes" id="UP000194885">
    <property type="component" value="Unassembled WGS sequence"/>
</dbReference>
<dbReference type="InterPro" id="IPR003352">
    <property type="entry name" value="PTS_EIIC"/>
</dbReference>
<evidence type="ECO:0000313" key="15">
    <source>
        <dbReference type="EMBL" id="OTN94687.1"/>
    </source>
</evidence>
<dbReference type="InterPro" id="IPR013013">
    <property type="entry name" value="PTS_EIIC_1"/>
</dbReference>
<keyword evidence="3" id="KW-1003">Cell membrane</keyword>
<dbReference type="InterPro" id="IPR018113">
    <property type="entry name" value="PTrfase_EIIB_Cys"/>
</dbReference>
<evidence type="ECO:0000256" key="7">
    <source>
        <dbReference type="ARBA" id="ARBA00022692"/>
    </source>
</evidence>
<dbReference type="NCBIfam" id="TIGR02005">
    <property type="entry name" value="PTS-IIBC-alpha"/>
    <property type="match status" value="1"/>
</dbReference>
<evidence type="ECO:0000313" key="16">
    <source>
        <dbReference type="Proteomes" id="UP000194885"/>
    </source>
</evidence>
<comment type="caution">
    <text evidence="15">The sequence shown here is derived from an EMBL/GenBank/DDBJ whole genome shotgun (WGS) entry which is preliminary data.</text>
</comment>
<organism evidence="15 16">
    <name type="scientific">Enterococcus faecium</name>
    <name type="common">Streptococcus faecium</name>
    <dbReference type="NCBI Taxonomy" id="1352"/>
    <lineage>
        <taxon>Bacteria</taxon>
        <taxon>Bacillati</taxon>
        <taxon>Bacillota</taxon>
        <taxon>Bacilli</taxon>
        <taxon>Lactobacillales</taxon>
        <taxon>Enterococcaceae</taxon>
        <taxon>Enterococcus</taxon>
    </lineage>
</organism>
<feature type="transmembrane region" description="Helical" evidence="12">
    <location>
        <begin position="174"/>
        <end position="195"/>
    </location>
</feature>
<accession>A0A242BGR8</accession>
<name>A0A242BGR8_ENTFC</name>
<evidence type="ECO:0000256" key="6">
    <source>
        <dbReference type="ARBA" id="ARBA00022683"/>
    </source>
</evidence>
<sequence length="529" mass="58568">MIMEKIQRFGGAMFTPVLLFSFSGIMVALCIIFKNPMLVGSIATEGTAWYSIWSVVESGAWTVFNQMELLFVIGLPIGLAKKASARAVMEAFVVYITCNYFISTMLGFYSGFFGVDFSADPGGASGLKMIAGIKTLDTGIIGAILISAVVVYLHNRFFDKKLPDFLGIYQGSSFVVIISFFVMLPIAFLICLIWPKIQSAISSLQGFLAGAGIFGVWLYTFLERILIPTGLHHFIYAPFAFGPAVVEEGIARYWMTHLQEFARSEQPLKQLFPEGGFALHGNSKIFASPGIAAAFYFTARPENRKKVLTILIPATLTAVLAGITEPLEFTFLFISPPLFAVHSLLAATMAAMMYGFGVVGDIGGGFIDLFVKVWIPLFQNYKGMIFTQLVIGLAFTGIYFIVFRYLILKFDIATTGREENTDAIKLYTKKDYKEKQEKTSKTEIENVYENQAAIYLEGFGGAENIEKVTNCATRLRITVKNKTLVLEDTIFKEGGAHGVVRNGNAFQVIVGLDVPQVREQFERLLEIEQ</sequence>
<dbReference type="PANTHER" id="PTHR30009:SF12">
    <property type="entry name" value="PHOSPHOTRANSFERASE IIC COMPONENT GLVC"/>
    <property type="match status" value="1"/>
</dbReference>
<dbReference type="AlphaFoldDB" id="A0A242BGR8"/>
<dbReference type="CDD" id="cd00212">
    <property type="entry name" value="PTS_IIB_glc"/>
    <property type="match status" value="1"/>
</dbReference>
<dbReference type="PROSITE" id="PS01035">
    <property type="entry name" value="PTS_EIIB_TYPE_1_CYS"/>
    <property type="match status" value="1"/>
</dbReference>
<reference evidence="15 16" key="1">
    <citation type="submission" date="2017-05" db="EMBL/GenBank/DDBJ databases">
        <title>The Genome Sequence of Enterococcus faecium 7H8_DIV0219.</title>
        <authorList>
            <consortium name="The Broad Institute Genomics Platform"/>
            <consortium name="The Broad Institute Genomic Center for Infectious Diseases"/>
            <person name="Earl A."/>
            <person name="Manson A."/>
            <person name="Schwartman J."/>
            <person name="Gilmore M."/>
            <person name="Abouelleil A."/>
            <person name="Cao P."/>
            <person name="Chapman S."/>
            <person name="Cusick C."/>
            <person name="Shea T."/>
            <person name="Young S."/>
            <person name="Neafsey D."/>
            <person name="Nusbaum C."/>
            <person name="Birren B."/>
        </authorList>
    </citation>
    <scope>NUCLEOTIDE SEQUENCE [LARGE SCALE GENOMIC DNA]</scope>
    <source>
        <strain evidence="15 16">7H8_DIV0219</strain>
    </source>
</reference>
<evidence type="ECO:0008006" key="17">
    <source>
        <dbReference type="Google" id="ProtNLM"/>
    </source>
</evidence>
<feature type="transmembrane region" description="Helical" evidence="12">
    <location>
        <begin position="383"/>
        <end position="407"/>
    </location>
</feature>
<dbReference type="PROSITE" id="PS51103">
    <property type="entry name" value="PTS_EIIC_TYPE_1"/>
    <property type="match status" value="1"/>
</dbReference>
<dbReference type="InterPro" id="IPR001996">
    <property type="entry name" value="PTS_IIB_1"/>
</dbReference>
<feature type="transmembrane region" description="Helical" evidence="12">
    <location>
        <begin position="12"/>
        <end position="34"/>
    </location>
</feature>
<evidence type="ECO:0000256" key="10">
    <source>
        <dbReference type="ARBA" id="ARBA00023136"/>
    </source>
</evidence>
<dbReference type="GO" id="GO:0009401">
    <property type="term" value="P:phosphoenolpyruvate-dependent sugar phosphotransferase system"/>
    <property type="evidence" value="ECO:0007669"/>
    <property type="project" value="UniProtKB-KW"/>
</dbReference>
<dbReference type="InterPro" id="IPR036878">
    <property type="entry name" value="Glu_permease_IIB"/>
</dbReference>
<keyword evidence="5" id="KW-0808">Transferase</keyword>
<feature type="transmembrane region" description="Helical" evidence="12">
    <location>
        <begin position="344"/>
        <end position="371"/>
    </location>
</feature>
<gene>
    <name evidence="15" type="ORF">A5810_000932</name>
</gene>
<dbReference type="GO" id="GO:0005886">
    <property type="term" value="C:plasma membrane"/>
    <property type="evidence" value="ECO:0007669"/>
    <property type="project" value="UniProtKB-SubCell"/>
</dbReference>
<evidence type="ECO:0000256" key="11">
    <source>
        <dbReference type="PROSITE-ProRule" id="PRU00421"/>
    </source>
</evidence>
<evidence type="ECO:0000256" key="5">
    <source>
        <dbReference type="ARBA" id="ARBA00022679"/>
    </source>
</evidence>
<evidence type="ECO:0000259" key="13">
    <source>
        <dbReference type="PROSITE" id="PS51098"/>
    </source>
</evidence>
<dbReference type="PANTHER" id="PTHR30009">
    <property type="entry name" value="CYTOCHROME C-TYPE SYNTHESIS PROTEIN AND PTS TRANSMEMBRANE COMPONENT"/>
    <property type="match status" value="1"/>
</dbReference>
<evidence type="ECO:0000256" key="12">
    <source>
        <dbReference type="SAM" id="Phobius"/>
    </source>
</evidence>
<feature type="domain" description="PTS EIIC type-1" evidence="14">
    <location>
        <begin position="1"/>
        <end position="419"/>
    </location>
</feature>
<comment type="subcellular location">
    <subcellularLocation>
        <location evidence="1">Cell membrane</location>
        <topology evidence="1">Multi-pass membrane protein</topology>
    </subcellularLocation>
</comment>
<keyword evidence="6" id="KW-0598">Phosphotransferase system</keyword>
<feature type="transmembrane region" description="Helical" evidence="12">
    <location>
        <begin position="201"/>
        <end position="222"/>
    </location>
</feature>
<dbReference type="InterPro" id="IPR050429">
    <property type="entry name" value="PTS_Glucose_EIICBA"/>
</dbReference>
<dbReference type="InterPro" id="IPR010975">
    <property type="entry name" value="PTS_IIBC_a_glc"/>
</dbReference>
<evidence type="ECO:0000256" key="3">
    <source>
        <dbReference type="ARBA" id="ARBA00022475"/>
    </source>
</evidence>
<feature type="transmembrane region" description="Helical" evidence="12">
    <location>
        <begin position="92"/>
        <end position="115"/>
    </location>
</feature>
<evidence type="ECO:0000256" key="1">
    <source>
        <dbReference type="ARBA" id="ARBA00004651"/>
    </source>
</evidence>
<keyword evidence="10 12" id="KW-0472">Membrane</keyword>
<dbReference type="Gene3D" id="3.30.1360.60">
    <property type="entry name" value="Glucose permease domain IIB"/>
    <property type="match status" value="1"/>
</dbReference>
<dbReference type="GO" id="GO:0016301">
    <property type="term" value="F:kinase activity"/>
    <property type="evidence" value="ECO:0007669"/>
    <property type="project" value="UniProtKB-KW"/>
</dbReference>
<dbReference type="SUPFAM" id="SSF55604">
    <property type="entry name" value="Glucose permease domain IIB"/>
    <property type="match status" value="1"/>
</dbReference>
<feature type="transmembrane region" description="Helical" evidence="12">
    <location>
        <begin position="307"/>
        <end position="324"/>
    </location>
</feature>
<dbReference type="EMBL" id="NGKW01000002">
    <property type="protein sequence ID" value="OTN94687.1"/>
    <property type="molecule type" value="Genomic_DNA"/>
</dbReference>
<feature type="domain" description="PTS EIIB type-1" evidence="13">
    <location>
        <begin position="449"/>
        <end position="529"/>
    </location>
</feature>
<dbReference type="Pfam" id="PF02378">
    <property type="entry name" value="PTS_EIIC"/>
    <property type="match status" value="1"/>
</dbReference>
<feature type="transmembrane region" description="Helical" evidence="12">
    <location>
        <begin position="135"/>
        <end position="153"/>
    </location>
</feature>